<evidence type="ECO:0000313" key="4">
    <source>
        <dbReference type="Proteomes" id="UP001152484"/>
    </source>
</evidence>
<feature type="compositionally biased region" description="Basic and acidic residues" evidence="2">
    <location>
        <begin position="32"/>
        <end position="56"/>
    </location>
</feature>
<dbReference type="AlphaFoldDB" id="A0A9P1E6W2"/>
<keyword evidence="1" id="KW-0175">Coiled coil</keyword>
<sequence>MDEKYPVLDRAFESTGGAIMDVRNFAGLLKKSTKDQKKKETGTHNPVDEFFPRDDGPSDVPVDVAAAATERKAVGKGVAPIGKKPKEGETGKKAPPVLIVDEHSTSEPLVMATTVASNPPSRDFPQETVQFSLVKGTAVMHDTVEPKAFLRGITSEMDRAALGTYDDDDALKNKILRSSLTACVALGEQARRVGELRREKAQQDEHLRKLVHDNADAVRQMAKLEEDLRQAKAEAERAKGEKAEAEKVVVEEAEVVKAEAVAKAREDVVAAFLAEGWKAEGRKEWVASVVETSVDACVKGPGG</sequence>
<name>A0A9P1E6W2_CUSEU</name>
<comment type="caution">
    <text evidence="3">The sequence shown here is derived from an EMBL/GenBank/DDBJ whole genome shotgun (WGS) entry which is preliminary data.</text>
</comment>
<dbReference type="Proteomes" id="UP001152484">
    <property type="component" value="Unassembled WGS sequence"/>
</dbReference>
<reference evidence="3" key="1">
    <citation type="submission" date="2022-07" db="EMBL/GenBank/DDBJ databases">
        <authorList>
            <person name="Macas J."/>
            <person name="Novak P."/>
            <person name="Neumann P."/>
        </authorList>
    </citation>
    <scope>NUCLEOTIDE SEQUENCE</scope>
</reference>
<evidence type="ECO:0000313" key="3">
    <source>
        <dbReference type="EMBL" id="CAH9083684.1"/>
    </source>
</evidence>
<keyword evidence="4" id="KW-1185">Reference proteome</keyword>
<evidence type="ECO:0000256" key="1">
    <source>
        <dbReference type="SAM" id="Coils"/>
    </source>
</evidence>
<gene>
    <name evidence="3" type="ORF">CEURO_LOCUS8714</name>
</gene>
<dbReference type="EMBL" id="CAMAPE010000017">
    <property type="protein sequence ID" value="CAH9083684.1"/>
    <property type="molecule type" value="Genomic_DNA"/>
</dbReference>
<accession>A0A9P1E6W2</accession>
<feature type="region of interest" description="Disordered" evidence="2">
    <location>
        <begin position="31"/>
        <end position="61"/>
    </location>
</feature>
<feature type="coiled-coil region" evidence="1">
    <location>
        <begin position="207"/>
        <end position="248"/>
    </location>
</feature>
<organism evidence="3 4">
    <name type="scientific">Cuscuta europaea</name>
    <name type="common">European dodder</name>
    <dbReference type="NCBI Taxonomy" id="41803"/>
    <lineage>
        <taxon>Eukaryota</taxon>
        <taxon>Viridiplantae</taxon>
        <taxon>Streptophyta</taxon>
        <taxon>Embryophyta</taxon>
        <taxon>Tracheophyta</taxon>
        <taxon>Spermatophyta</taxon>
        <taxon>Magnoliopsida</taxon>
        <taxon>eudicotyledons</taxon>
        <taxon>Gunneridae</taxon>
        <taxon>Pentapetalae</taxon>
        <taxon>asterids</taxon>
        <taxon>lamiids</taxon>
        <taxon>Solanales</taxon>
        <taxon>Convolvulaceae</taxon>
        <taxon>Cuscuteae</taxon>
        <taxon>Cuscuta</taxon>
        <taxon>Cuscuta subgen. Cuscuta</taxon>
    </lineage>
</organism>
<proteinExistence type="predicted"/>
<evidence type="ECO:0000256" key="2">
    <source>
        <dbReference type="SAM" id="MobiDB-lite"/>
    </source>
</evidence>
<protein>
    <submittedName>
        <fullName evidence="3">Uncharacterized protein</fullName>
    </submittedName>
</protein>